<dbReference type="EMBL" id="CAJNOK010004174">
    <property type="protein sequence ID" value="CAF0928370.1"/>
    <property type="molecule type" value="Genomic_DNA"/>
</dbReference>
<dbReference type="Proteomes" id="UP000677228">
    <property type="component" value="Unassembled WGS sequence"/>
</dbReference>
<evidence type="ECO:0000313" key="6">
    <source>
        <dbReference type="EMBL" id="CAF3705235.1"/>
    </source>
</evidence>
<keyword evidence="1" id="KW-0862">Zinc</keyword>
<evidence type="ECO:0000256" key="2">
    <source>
        <dbReference type="SAM" id="MobiDB-lite"/>
    </source>
</evidence>
<organism evidence="4 8">
    <name type="scientific">Didymodactylos carnosus</name>
    <dbReference type="NCBI Taxonomy" id="1234261"/>
    <lineage>
        <taxon>Eukaryota</taxon>
        <taxon>Metazoa</taxon>
        <taxon>Spiralia</taxon>
        <taxon>Gnathifera</taxon>
        <taxon>Rotifera</taxon>
        <taxon>Eurotatoria</taxon>
        <taxon>Bdelloidea</taxon>
        <taxon>Philodinida</taxon>
        <taxon>Philodinidae</taxon>
        <taxon>Didymodactylos</taxon>
    </lineage>
</organism>
<dbReference type="Proteomes" id="UP000663829">
    <property type="component" value="Unassembled WGS sequence"/>
</dbReference>
<dbReference type="GO" id="GO:0007507">
    <property type="term" value="P:heart development"/>
    <property type="evidence" value="ECO:0007669"/>
    <property type="project" value="TreeGrafter"/>
</dbReference>
<dbReference type="SMART" id="SM00355">
    <property type="entry name" value="ZnF_C2H2"/>
    <property type="match status" value="9"/>
</dbReference>
<dbReference type="OrthoDB" id="8742770at2759"/>
<dbReference type="PROSITE" id="PS00028">
    <property type="entry name" value="ZINC_FINGER_C2H2_1"/>
    <property type="match status" value="2"/>
</dbReference>
<dbReference type="EMBL" id="CAJOBA010004176">
    <property type="protein sequence ID" value="CAF3705235.1"/>
    <property type="molecule type" value="Genomic_DNA"/>
</dbReference>
<dbReference type="GO" id="GO:0061629">
    <property type="term" value="F:RNA polymerase II-specific DNA-binding transcription factor binding"/>
    <property type="evidence" value="ECO:0007669"/>
    <property type="project" value="InterPro"/>
</dbReference>
<feature type="region of interest" description="Disordered" evidence="2">
    <location>
        <begin position="494"/>
        <end position="516"/>
    </location>
</feature>
<dbReference type="Proteomes" id="UP000682733">
    <property type="component" value="Unassembled WGS sequence"/>
</dbReference>
<dbReference type="Gene3D" id="3.30.160.60">
    <property type="entry name" value="Classic Zinc Finger"/>
    <property type="match status" value="1"/>
</dbReference>
<dbReference type="Proteomes" id="UP000681722">
    <property type="component" value="Unassembled WGS sequence"/>
</dbReference>
<dbReference type="PANTHER" id="PTHR12958:SF3">
    <property type="entry name" value="ZINC FINGER PROTEIN USH"/>
    <property type="match status" value="1"/>
</dbReference>
<feature type="compositionally biased region" description="Low complexity" evidence="2">
    <location>
        <begin position="498"/>
        <end position="516"/>
    </location>
</feature>
<feature type="region of interest" description="Disordered" evidence="2">
    <location>
        <begin position="1"/>
        <end position="44"/>
    </location>
</feature>
<dbReference type="GO" id="GO:0030154">
    <property type="term" value="P:cell differentiation"/>
    <property type="evidence" value="ECO:0007669"/>
    <property type="project" value="TreeGrafter"/>
</dbReference>
<comment type="caution">
    <text evidence="4">The sequence shown here is derived from an EMBL/GenBank/DDBJ whole genome shotgun (WGS) entry which is preliminary data.</text>
</comment>
<feature type="region of interest" description="Disordered" evidence="2">
    <location>
        <begin position="445"/>
        <end position="468"/>
    </location>
</feature>
<dbReference type="InterPro" id="IPR046341">
    <property type="entry name" value="SET_dom_sf"/>
</dbReference>
<dbReference type="AlphaFoldDB" id="A0A814BDF0"/>
<feature type="compositionally biased region" description="Low complexity" evidence="2">
    <location>
        <begin position="446"/>
        <end position="458"/>
    </location>
</feature>
<protein>
    <recommendedName>
        <fullName evidence="3">C2H2-type domain-containing protein</fullName>
    </recommendedName>
</protein>
<feature type="compositionally biased region" description="Basic residues" evidence="2">
    <location>
        <begin position="1"/>
        <end position="11"/>
    </location>
</feature>
<keyword evidence="8" id="KW-1185">Reference proteome</keyword>
<dbReference type="GO" id="GO:0045944">
    <property type="term" value="P:positive regulation of transcription by RNA polymerase II"/>
    <property type="evidence" value="ECO:0007669"/>
    <property type="project" value="TreeGrafter"/>
</dbReference>
<evidence type="ECO:0000259" key="3">
    <source>
        <dbReference type="PROSITE" id="PS50157"/>
    </source>
</evidence>
<dbReference type="EMBL" id="CAJOBC010001909">
    <property type="protein sequence ID" value="CAF3705384.1"/>
    <property type="molecule type" value="Genomic_DNA"/>
</dbReference>
<dbReference type="InterPro" id="IPR036236">
    <property type="entry name" value="Znf_C2H2_sf"/>
</dbReference>
<dbReference type="GO" id="GO:0008270">
    <property type="term" value="F:zinc ion binding"/>
    <property type="evidence" value="ECO:0007669"/>
    <property type="project" value="UniProtKB-KW"/>
</dbReference>
<dbReference type="InterPro" id="IPR039746">
    <property type="entry name" value="FOG"/>
</dbReference>
<reference evidence="4" key="1">
    <citation type="submission" date="2021-02" db="EMBL/GenBank/DDBJ databases">
        <authorList>
            <person name="Nowell W R."/>
        </authorList>
    </citation>
    <scope>NUCLEOTIDE SEQUENCE</scope>
</reference>
<sequence>MSRRKQLHPRPIKGNGLDAKENDESINGDDQIGNDNSEISLGENKEKVVEIEQEEIHNLSDNIITSEDSSLKRYTLPEELKYDQVANTDIEKNHLFGPFQCSEVKNEQNALLNGITVTIHDKTGDGHIFELSEPTNGWLSHCCTKNLDSSNLDIFYENKNLFGKVINVIKTGTVISAIFNDQYSLGNDTNKTEAISICEEPTVVSDFKQESVECELQKPKITTDVPKQQQQQHELMIDKTSGKKLYPLVFACEDCGIRYSNRGTLEAHRLHYCTRRITLNNEVTDTNFQKSGSDCELKDKVNRLSLKRKSPDTITAYTYKRNRTGESNVVTKSKSIDGINDIESNNCKTYCHECDILFLKPDNLVQHKLHYCQTNTTRKNHHHQIKSAHRQSPPLTIHDSKSIMNDILSTIPLRPPIPSNIPFDRPIQVGNLIYIPVPVDSKLLHHSTSSTPSSPSHDSTNDKPLDLSYPKQIKTHSVSNTLTDIENLNETQLRRLQSPTSSSSSTSSLSPSNPLDLSCKTPKTLIRILNSQSTNNQLLSPTTVLQKFECEFCTIRFSSLKNLRAHQENYCAELKKAMASSDSTSNLFPTEQSSNQRNLSSTMTSFTCLNCSKIFLNALELSSHECLKRIDEPMPKMKENEETITNYQRLSPFICRLCRYRGNTIRGMRMHFKYHLANGQQCSDDDILTYGSSNSGNHQQNSNFIRETTKLRTTDLLRCLICSAMFETDEILMIHLKTHMNEIEMECMECLSRFSSRWNLLRHMRIQHTNIKSGSHENGTDDDDSNDSYLSIDVGMQIDDNNNEFNNMEQQISSTTEHFNDLHQSSIRGEYVVQKSTLKSPQLNKKTDDVKQKSTLISSIETSKNISDSNLLSNTNSVRSIVSESSKPIFESVLIKKMKHESIDPTYHHSRKYACQYCNIEFSDHETLKRHQSDYCLARRNSSKTEQSKKLTHNEHILTKRPVPLPPREQNIMKHTPSSTISQNISSKMDNSNTFCKICNIPFRLKTSYEAHKMYYCKGNMTPSTKLQLATSHN</sequence>
<dbReference type="PANTHER" id="PTHR12958">
    <property type="entry name" value="FRIEND OF GATA2-RELATED"/>
    <property type="match status" value="1"/>
</dbReference>
<keyword evidence="1" id="KW-0863">Zinc-finger</keyword>
<dbReference type="InterPro" id="IPR013087">
    <property type="entry name" value="Znf_C2H2_type"/>
</dbReference>
<keyword evidence="1" id="KW-0479">Metal-binding</keyword>
<evidence type="ECO:0000256" key="1">
    <source>
        <dbReference type="PROSITE-ProRule" id="PRU00042"/>
    </source>
</evidence>
<dbReference type="EMBL" id="CAJNOQ010001909">
    <property type="protein sequence ID" value="CAF0926914.1"/>
    <property type="molecule type" value="Genomic_DNA"/>
</dbReference>
<dbReference type="GO" id="GO:0005634">
    <property type="term" value="C:nucleus"/>
    <property type="evidence" value="ECO:0007669"/>
    <property type="project" value="TreeGrafter"/>
</dbReference>
<dbReference type="Gene3D" id="2.170.270.10">
    <property type="entry name" value="SET domain"/>
    <property type="match status" value="1"/>
</dbReference>
<feature type="domain" description="C2H2-type" evidence="3">
    <location>
        <begin position="745"/>
        <end position="773"/>
    </location>
</feature>
<evidence type="ECO:0000313" key="8">
    <source>
        <dbReference type="Proteomes" id="UP000663829"/>
    </source>
</evidence>
<accession>A0A814BDF0</accession>
<dbReference type="GO" id="GO:0000122">
    <property type="term" value="P:negative regulation of transcription by RNA polymerase II"/>
    <property type="evidence" value="ECO:0007669"/>
    <property type="project" value="TreeGrafter"/>
</dbReference>
<evidence type="ECO:0000313" key="5">
    <source>
        <dbReference type="EMBL" id="CAF0928370.1"/>
    </source>
</evidence>
<evidence type="ECO:0000313" key="4">
    <source>
        <dbReference type="EMBL" id="CAF0926914.1"/>
    </source>
</evidence>
<dbReference type="SUPFAM" id="SSF57667">
    <property type="entry name" value="beta-beta-alpha zinc fingers"/>
    <property type="match status" value="5"/>
</dbReference>
<feature type="domain" description="C2H2-type" evidence="3">
    <location>
        <begin position="717"/>
        <end position="744"/>
    </location>
</feature>
<dbReference type="PROSITE" id="PS50157">
    <property type="entry name" value="ZINC_FINGER_C2H2_2"/>
    <property type="match status" value="2"/>
</dbReference>
<proteinExistence type="predicted"/>
<name>A0A814BDF0_9BILA</name>
<gene>
    <name evidence="4" type="ORF">GPM918_LOCUS9968</name>
    <name evidence="5" type="ORF">OVA965_LOCUS11012</name>
    <name evidence="7" type="ORF">SRO942_LOCUS9969</name>
    <name evidence="6" type="ORF">TMI583_LOCUS11008</name>
</gene>
<evidence type="ECO:0000313" key="7">
    <source>
        <dbReference type="EMBL" id="CAF3705384.1"/>
    </source>
</evidence>